<organism evidence="6 7">
    <name type="scientific">Anaerofustis stercorihominis</name>
    <dbReference type="NCBI Taxonomy" id="214853"/>
    <lineage>
        <taxon>Bacteria</taxon>
        <taxon>Bacillati</taxon>
        <taxon>Bacillota</taxon>
        <taxon>Clostridia</taxon>
        <taxon>Eubacteriales</taxon>
        <taxon>Eubacteriaceae</taxon>
        <taxon>Anaerofustis</taxon>
    </lineage>
</organism>
<dbReference type="SUPFAM" id="SSF46785">
    <property type="entry name" value="Winged helix' DNA-binding domain"/>
    <property type="match status" value="1"/>
</dbReference>
<dbReference type="AlphaFoldDB" id="A0A3E3DVZ5"/>
<comment type="similarity">
    <text evidence="1">Belongs to the LysR transcriptional regulatory family.</text>
</comment>
<keyword evidence="4" id="KW-0804">Transcription</keyword>
<evidence type="ECO:0000313" key="7">
    <source>
        <dbReference type="Proteomes" id="UP000261212"/>
    </source>
</evidence>
<accession>A0A3E3DVZ5</accession>
<dbReference type="InterPro" id="IPR036390">
    <property type="entry name" value="WH_DNA-bd_sf"/>
</dbReference>
<keyword evidence="2" id="KW-0805">Transcription regulation</keyword>
<evidence type="ECO:0000256" key="1">
    <source>
        <dbReference type="ARBA" id="ARBA00009437"/>
    </source>
</evidence>
<dbReference type="GO" id="GO:0003700">
    <property type="term" value="F:DNA-binding transcription factor activity"/>
    <property type="evidence" value="ECO:0007669"/>
    <property type="project" value="InterPro"/>
</dbReference>
<dbReference type="PANTHER" id="PTHR30126">
    <property type="entry name" value="HTH-TYPE TRANSCRIPTIONAL REGULATOR"/>
    <property type="match status" value="1"/>
</dbReference>
<dbReference type="Pfam" id="PF03466">
    <property type="entry name" value="LysR_substrate"/>
    <property type="match status" value="1"/>
</dbReference>
<dbReference type="InterPro" id="IPR000847">
    <property type="entry name" value="LysR_HTH_N"/>
</dbReference>
<evidence type="ECO:0000256" key="4">
    <source>
        <dbReference type="ARBA" id="ARBA00023163"/>
    </source>
</evidence>
<dbReference type="Proteomes" id="UP000261212">
    <property type="component" value="Unassembled WGS sequence"/>
</dbReference>
<dbReference type="GO" id="GO:0000976">
    <property type="term" value="F:transcription cis-regulatory region binding"/>
    <property type="evidence" value="ECO:0007669"/>
    <property type="project" value="TreeGrafter"/>
</dbReference>
<name>A0A3E3DVZ5_9FIRM</name>
<dbReference type="Gene3D" id="3.40.190.10">
    <property type="entry name" value="Periplasmic binding protein-like II"/>
    <property type="match status" value="2"/>
</dbReference>
<proteinExistence type="inferred from homology"/>
<gene>
    <name evidence="6" type="ORF">DW687_10390</name>
</gene>
<evidence type="ECO:0000256" key="3">
    <source>
        <dbReference type="ARBA" id="ARBA00023125"/>
    </source>
</evidence>
<sequence length="292" mass="34225">MLDFRIDTFLEVCKYMNITKAAKSLNITQPAATQHIKFLENSYNIKLFNYKSKKLSLTKEGEIFLNYITTLKHDDLKLRSEICLIDNKNLQLNFGTTLTIGEYLIPDKIIKYLTYNYNVNMKILVANTNELLNYINMGNIDFAIIEGNFPKNEFDYIKVSAENYIGVCGKNCELYSKNLSLEDLLNQRLIIREKGSGSRELIEKYLGNRSISINDFSNTIEINNINTIKELVKSNIGITFLYEAAVKKELKNNELVKLHIKDFKIEHDFNLIWRKNSKYKNYYYKIFEDFIK</sequence>
<dbReference type="PROSITE" id="PS50931">
    <property type="entry name" value="HTH_LYSR"/>
    <property type="match status" value="1"/>
</dbReference>
<keyword evidence="3" id="KW-0238">DNA-binding</keyword>
<evidence type="ECO:0000256" key="2">
    <source>
        <dbReference type="ARBA" id="ARBA00023015"/>
    </source>
</evidence>
<feature type="domain" description="HTH lysR-type" evidence="5">
    <location>
        <begin position="1"/>
        <end position="58"/>
    </location>
</feature>
<dbReference type="Pfam" id="PF00126">
    <property type="entry name" value="HTH_1"/>
    <property type="match status" value="1"/>
</dbReference>
<dbReference type="EMBL" id="QUSM01000006">
    <property type="protein sequence ID" value="RGD73430.1"/>
    <property type="molecule type" value="Genomic_DNA"/>
</dbReference>
<dbReference type="Gene3D" id="1.10.10.10">
    <property type="entry name" value="Winged helix-like DNA-binding domain superfamily/Winged helix DNA-binding domain"/>
    <property type="match status" value="1"/>
</dbReference>
<dbReference type="PANTHER" id="PTHR30126:SF64">
    <property type="entry name" value="HTH-TYPE TRANSCRIPTIONAL REGULATOR CITR"/>
    <property type="match status" value="1"/>
</dbReference>
<evidence type="ECO:0000259" key="5">
    <source>
        <dbReference type="PROSITE" id="PS50931"/>
    </source>
</evidence>
<evidence type="ECO:0000313" key="6">
    <source>
        <dbReference type="EMBL" id="RGD73430.1"/>
    </source>
</evidence>
<dbReference type="PRINTS" id="PR00039">
    <property type="entry name" value="HTHLYSR"/>
</dbReference>
<comment type="caution">
    <text evidence="6">The sequence shown here is derived from an EMBL/GenBank/DDBJ whole genome shotgun (WGS) entry which is preliminary data.</text>
</comment>
<reference evidence="6 7" key="1">
    <citation type="submission" date="2018-08" db="EMBL/GenBank/DDBJ databases">
        <title>A genome reference for cultivated species of the human gut microbiota.</title>
        <authorList>
            <person name="Zou Y."/>
            <person name="Xue W."/>
            <person name="Luo G."/>
        </authorList>
    </citation>
    <scope>NUCLEOTIDE SEQUENCE [LARGE SCALE GENOMIC DNA]</scope>
    <source>
        <strain evidence="6 7">AM25-6</strain>
    </source>
</reference>
<dbReference type="InterPro" id="IPR036388">
    <property type="entry name" value="WH-like_DNA-bd_sf"/>
</dbReference>
<dbReference type="SUPFAM" id="SSF53850">
    <property type="entry name" value="Periplasmic binding protein-like II"/>
    <property type="match status" value="1"/>
</dbReference>
<dbReference type="InterPro" id="IPR005119">
    <property type="entry name" value="LysR_subst-bd"/>
</dbReference>
<protein>
    <submittedName>
        <fullName evidence="6">LysR family transcriptional regulator</fullName>
    </submittedName>
</protein>
<dbReference type="RefSeq" id="WP_117532678.1">
    <property type="nucleotide sequence ID" value="NZ_QUSM01000006.1"/>
</dbReference>